<dbReference type="Pfam" id="PF13346">
    <property type="entry name" value="ABC2_membrane_5"/>
    <property type="match status" value="1"/>
</dbReference>
<reference evidence="2 3" key="1">
    <citation type="submission" date="2020-01" db="EMBL/GenBank/DDBJ databases">
        <title>Genomic analysis of Aminipila sp. CBA3637.</title>
        <authorList>
            <person name="Kim Y.B."/>
            <person name="Roh S.W."/>
        </authorList>
    </citation>
    <scope>NUCLEOTIDE SEQUENCE [LARGE SCALE GENOMIC DNA]</scope>
    <source>
        <strain evidence="2 3">CBA3637</strain>
    </source>
</reference>
<keyword evidence="1" id="KW-1133">Transmembrane helix</keyword>
<sequence length="214" mass="23830">MMLLHLIKKDFLLVKKYALMMIVLCTFIPLFTLWRIPTLAGPVGFCLSVIFAIFMLLQYLLLKETQFPKAATLLCSTPYPRELLVLSKYSFCLIIYAACCVIFGLETLVFHQLGGIHLELPSVVFFILSVFLGIYMPVLYKLGYEKTKFVFVVTIMGSCFALPQLMEISSKVNLGSLAAISPSIFYGGVILISLIILAISASLSIKIYSKADLA</sequence>
<evidence type="ECO:0000313" key="2">
    <source>
        <dbReference type="EMBL" id="QHI73898.1"/>
    </source>
</evidence>
<gene>
    <name evidence="2" type="ORF">Ami3637_04260</name>
</gene>
<protein>
    <submittedName>
        <fullName evidence="2">ABC-2 transporter permease</fullName>
    </submittedName>
</protein>
<keyword evidence="3" id="KW-1185">Reference proteome</keyword>
<dbReference type="InterPro" id="IPR025699">
    <property type="entry name" value="ABC2_memb-like"/>
</dbReference>
<proteinExistence type="predicted"/>
<name>A0A6P1MP47_9FIRM</name>
<feature type="transmembrane region" description="Helical" evidence="1">
    <location>
        <begin position="12"/>
        <end position="34"/>
    </location>
</feature>
<dbReference type="AlphaFoldDB" id="A0A6P1MP47"/>
<keyword evidence="1" id="KW-0472">Membrane</keyword>
<feature type="transmembrane region" description="Helical" evidence="1">
    <location>
        <begin position="124"/>
        <end position="142"/>
    </location>
</feature>
<dbReference type="Proteomes" id="UP000463883">
    <property type="component" value="Chromosome"/>
</dbReference>
<dbReference type="KEGG" id="amic:Ami3637_04260"/>
<feature type="transmembrane region" description="Helical" evidence="1">
    <location>
        <begin position="40"/>
        <end position="62"/>
    </location>
</feature>
<organism evidence="2 3">
    <name type="scientific">Aminipila terrae</name>
    <dbReference type="NCBI Taxonomy" id="2697030"/>
    <lineage>
        <taxon>Bacteria</taxon>
        <taxon>Bacillati</taxon>
        <taxon>Bacillota</taxon>
        <taxon>Clostridia</taxon>
        <taxon>Peptostreptococcales</taxon>
        <taxon>Anaerovoracaceae</taxon>
        <taxon>Aminipila</taxon>
    </lineage>
</organism>
<evidence type="ECO:0000256" key="1">
    <source>
        <dbReference type="SAM" id="Phobius"/>
    </source>
</evidence>
<dbReference type="EMBL" id="CP047591">
    <property type="protein sequence ID" value="QHI73898.1"/>
    <property type="molecule type" value="Genomic_DNA"/>
</dbReference>
<accession>A0A6P1MP47</accession>
<feature type="transmembrane region" description="Helical" evidence="1">
    <location>
        <begin position="83"/>
        <end position="104"/>
    </location>
</feature>
<feature type="transmembrane region" description="Helical" evidence="1">
    <location>
        <begin position="186"/>
        <end position="208"/>
    </location>
</feature>
<keyword evidence="1" id="KW-0812">Transmembrane</keyword>
<feature type="transmembrane region" description="Helical" evidence="1">
    <location>
        <begin position="149"/>
        <end position="166"/>
    </location>
</feature>
<evidence type="ECO:0000313" key="3">
    <source>
        <dbReference type="Proteomes" id="UP000463883"/>
    </source>
</evidence>